<dbReference type="OrthoDB" id="2720376at2"/>
<protein>
    <recommendedName>
        <fullName evidence="3">DUF2277 domain-containing protein</fullName>
    </recommendedName>
</protein>
<sequence length="73" mass="8278">MCGNIKRLRFVDRKASDEEIQKAALQYVRKIGDYKNSSDANNQAFDEAVKAVSKSLKKMLDNLTVRDISSAKR</sequence>
<dbReference type="STRING" id="1513793.SAMN06296036_104321"/>
<accession>A0A1Y6BH51</accession>
<gene>
    <name evidence="1" type="ORF">SAMN06296036_104321</name>
</gene>
<evidence type="ECO:0000313" key="1">
    <source>
        <dbReference type="EMBL" id="SMF08820.1"/>
    </source>
</evidence>
<evidence type="ECO:0000313" key="2">
    <source>
        <dbReference type="Proteomes" id="UP000192907"/>
    </source>
</evidence>
<dbReference type="Proteomes" id="UP000192907">
    <property type="component" value="Unassembled WGS sequence"/>
</dbReference>
<reference evidence="2" key="1">
    <citation type="submission" date="2017-04" db="EMBL/GenBank/DDBJ databases">
        <authorList>
            <person name="Varghese N."/>
            <person name="Submissions S."/>
        </authorList>
    </citation>
    <scope>NUCLEOTIDE SEQUENCE [LARGE SCALE GENOMIC DNA]</scope>
    <source>
        <strain evidence="2">RKEM611</strain>
    </source>
</reference>
<evidence type="ECO:0008006" key="3">
    <source>
        <dbReference type="Google" id="ProtNLM"/>
    </source>
</evidence>
<name>A0A1Y6BH51_9BACT</name>
<dbReference type="EMBL" id="FWZT01000004">
    <property type="protein sequence ID" value="SMF08820.1"/>
    <property type="molecule type" value="Genomic_DNA"/>
</dbReference>
<keyword evidence="2" id="KW-1185">Reference proteome</keyword>
<dbReference type="Pfam" id="PF10041">
    <property type="entry name" value="DUF2277"/>
    <property type="match status" value="1"/>
</dbReference>
<dbReference type="AlphaFoldDB" id="A0A1Y6BH51"/>
<organism evidence="1 2">
    <name type="scientific">Pseudobacteriovorax antillogorgiicola</name>
    <dbReference type="NCBI Taxonomy" id="1513793"/>
    <lineage>
        <taxon>Bacteria</taxon>
        <taxon>Pseudomonadati</taxon>
        <taxon>Bdellovibrionota</taxon>
        <taxon>Oligoflexia</taxon>
        <taxon>Oligoflexales</taxon>
        <taxon>Pseudobacteriovoracaceae</taxon>
        <taxon>Pseudobacteriovorax</taxon>
    </lineage>
</organism>
<dbReference type="InterPro" id="IPR018735">
    <property type="entry name" value="DUF2277"/>
</dbReference>
<dbReference type="RefSeq" id="WP_132316434.1">
    <property type="nucleotide sequence ID" value="NZ_FWZT01000004.1"/>
</dbReference>
<proteinExistence type="predicted"/>